<accession>A0A0A9FN41</accession>
<protein>
    <submittedName>
        <fullName evidence="2">Uncharacterized protein</fullName>
    </submittedName>
</protein>
<organism evidence="2">
    <name type="scientific">Arundo donax</name>
    <name type="common">Giant reed</name>
    <name type="synonym">Donax arundinaceus</name>
    <dbReference type="NCBI Taxonomy" id="35708"/>
    <lineage>
        <taxon>Eukaryota</taxon>
        <taxon>Viridiplantae</taxon>
        <taxon>Streptophyta</taxon>
        <taxon>Embryophyta</taxon>
        <taxon>Tracheophyta</taxon>
        <taxon>Spermatophyta</taxon>
        <taxon>Magnoliopsida</taxon>
        <taxon>Liliopsida</taxon>
        <taxon>Poales</taxon>
        <taxon>Poaceae</taxon>
        <taxon>PACMAD clade</taxon>
        <taxon>Arundinoideae</taxon>
        <taxon>Arundineae</taxon>
        <taxon>Arundo</taxon>
    </lineage>
</organism>
<dbReference type="EMBL" id="GBRH01186180">
    <property type="protein sequence ID" value="JAE11716.1"/>
    <property type="molecule type" value="Transcribed_RNA"/>
</dbReference>
<sequence length="30" mass="3179">MFLRRARPAPRARGSAAPRSGARWGQALGG</sequence>
<feature type="compositionally biased region" description="Basic residues" evidence="1">
    <location>
        <begin position="1"/>
        <end position="10"/>
    </location>
</feature>
<proteinExistence type="predicted"/>
<evidence type="ECO:0000313" key="2">
    <source>
        <dbReference type="EMBL" id="JAE11716.1"/>
    </source>
</evidence>
<evidence type="ECO:0000256" key="1">
    <source>
        <dbReference type="SAM" id="MobiDB-lite"/>
    </source>
</evidence>
<name>A0A0A9FN41_ARUDO</name>
<feature type="region of interest" description="Disordered" evidence="1">
    <location>
        <begin position="1"/>
        <end position="30"/>
    </location>
</feature>
<reference evidence="2" key="2">
    <citation type="journal article" date="2015" name="Data Brief">
        <title>Shoot transcriptome of the giant reed, Arundo donax.</title>
        <authorList>
            <person name="Barrero R.A."/>
            <person name="Guerrero F.D."/>
            <person name="Moolhuijzen P."/>
            <person name="Goolsby J.A."/>
            <person name="Tidwell J."/>
            <person name="Bellgard S.E."/>
            <person name="Bellgard M.I."/>
        </authorList>
    </citation>
    <scope>NUCLEOTIDE SEQUENCE</scope>
    <source>
        <tissue evidence="2">Shoot tissue taken approximately 20 cm above the soil surface</tissue>
    </source>
</reference>
<feature type="compositionally biased region" description="Low complexity" evidence="1">
    <location>
        <begin position="11"/>
        <end position="23"/>
    </location>
</feature>
<dbReference type="AlphaFoldDB" id="A0A0A9FN41"/>
<reference evidence="2" key="1">
    <citation type="submission" date="2014-09" db="EMBL/GenBank/DDBJ databases">
        <authorList>
            <person name="Magalhaes I.L.F."/>
            <person name="Oliveira U."/>
            <person name="Santos F.R."/>
            <person name="Vidigal T.H.D.A."/>
            <person name="Brescovit A.D."/>
            <person name="Santos A.J."/>
        </authorList>
    </citation>
    <scope>NUCLEOTIDE SEQUENCE</scope>
    <source>
        <tissue evidence="2">Shoot tissue taken approximately 20 cm above the soil surface</tissue>
    </source>
</reference>